<evidence type="ECO:0000313" key="1">
    <source>
        <dbReference type="EMBL" id="MBB5887586.1"/>
    </source>
</evidence>
<dbReference type="RefSeq" id="WP_183538917.1">
    <property type="nucleotide sequence ID" value="NZ_JACHHV010000005.1"/>
</dbReference>
<keyword evidence="2" id="KW-1185">Reference proteome</keyword>
<protein>
    <recommendedName>
        <fullName evidence="3">Bacterial mobilisation domain-containing protein</fullName>
    </recommendedName>
</protein>
<reference evidence="1 2" key="1">
    <citation type="submission" date="2020-08" db="EMBL/GenBank/DDBJ databases">
        <title>Genomic Encyclopedia of Type Strains, Phase IV (KMG-IV): sequencing the most valuable type-strain genomes for metagenomic binning, comparative biology and taxonomic classification.</title>
        <authorList>
            <person name="Goeker M."/>
        </authorList>
    </citation>
    <scope>NUCLEOTIDE SEQUENCE [LARGE SCALE GENOMIC DNA]</scope>
    <source>
        <strain evidence="1 2">DSM 14925</strain>
    </source>
</reference>
<dbReference type="InterPro" id="IPR053842">
    <property type="entry name" value="NikA-like"/>
</dbReference>
<proteinExistence type="predicted"/>
<dbReference type="Pfam" id="PF21983">
    <property type="entry name" value="NikA-like"/>
    <property type="match status" value="1"/>
</dbReference>
<sequence>MANNENRKRPIQKKIRLSAEESEYIKSKVDESPFANFQNFARNLLIQREVTVKDFTELERLNGQVKRIGNNINQIVKLAHQFDEISDDDIEEVIHLLEEVKNLVTEKLKEEAE</sequence>
<gene>
    <name evidence="1" type="ORF">HNQ37_000458</name>
</gene>
<dbReference type="EMBL" id="JACHHV010000005">
    <property type="protein sequence ID" value="MBB5887586.1"/>
    <property type="molecule type" value="Genomic_DNA"/>
</dbReference>
<evidence type="ECO:0008006" key="3">
    <source>
        <dbReference type="Google" id="ProtNLM"/>
    </source>
</evidence>
<comment type="caution">
    <text evidence="1">The sequence shown here is derived from an EMBL/GenBank/DDBJ whole genome shotgun (WGS) entry which is preliminary data.</text>
</comment>
<dbReference type="Proteomes" id="UP000562464">
    <property type="component" value="Unassembled WGS sequence"/>
</dbReference>
<name>A0A841C103_9LACT</name>
<dbReference type="AlphaFoldDB" id="A0A841C103"/>
<organism evidence="1 2">
    <name type="scientific">Lactovum miscens</name>
    <dbReference type="NCBI Taxonomy" id="190387"/>
    <lineage>
        <taxon>Bacteria</taxon>
        <taxon>Bacillati</taxon>
        <taxon>Bacillota</taxon>
        <taxon>Bacilli</taxon>
        <taxon>Lactobacillales</taxon>
        <taxon>Streptococcaceae</taxon>
        <taxon>Lactovum</taxon>
    </lineage>
</organism>
<accession>A0A841C103</accession>
<evidence type="ECO:0000313" key="2">
    <source>
        <dbReference type="Proteomes" id="UP000562464"/>
    </source>
</evidence>